<dbReference type="EMBL" id="VLLL01000010">
    <property type="protein sequence ID" value="TWJ07736.1"/>
    <property type="molecule type" value="Genomic_DNA"/>
</dbReference>
<dbReference type="GO" id="GO:0016787">
    <property type="term" value="F:hydrolase activity"/>
    <property type="evidence" value="ECO:0007669"/>
    <property type="project" value="UniProtKB-KW"/>
</dbReference>
<evidence type="ECO:0000259" key="1">
    <source>
        <dbReference type="Pfam" id="PF06259"/>
    </source>
</evidence>
<reference evidence="2 3" key="1">
    <citation type="journal article" date="2013" name="Stand. Genomic Sci.">
        <title>Genomic Encyclopedia of Type Strains, Phase I: The one thousand microbial genomes (KMG-I) project.</title>
        <authorList>
            <person name="Kyrpides N.C."/>
            <person name="Woyke T."/>
            <person name="Eisen J.A."/>
            <person name="Garrity G."/>
            <person name="Lilburn T.G."/>
            <person name="Beck B.J."/>
            <person name="Whitman W.B."/>
            <person name="Hugenholtz P."/>
            <person name="Klenk H.P."/>
        </authorList>
    </citation>
    <scope>NUCLEOTIDE SEQUENCE [LARGE SCALE GENOMIC DNA]</scope>
    <source>
        <strain evidence="2 3">DSM 45044</strain>
    </source>
</reference>
<accession>A0A562UQ55</accession>
<comment type="caution">
    <text evidence="2">The sequence shown here is derived from an EMBL/GenBank/DDBJ whole genome shotgun (WGS) entry which is preliminary data.</text>
</comment>
<keyword evidence="3" id="KW-1185">Reference proteome</keyword>
<keyword evidence="2" id="KW-0378">Hydrolase</keyword>
<sequence>MVGYIDLIRVDVSSFTESAAAYEALAGDLNDQADAIKSHADLLSDAWTGDQVGGVAATTLLRRKAEDAAAAADDMVAIAETLTDLADTVTRSKAALKKAAADAVELGGRVVISGVGEVHEAFTGNGHLDRMDVGKQVDAIRKAIDDAITKATEADETARFSLLAAQPPYTVIPVGTPATIAGEWWKEMTDAEREWMMRNRPEVIGKLDGVPADIRDRVNRRLLDAEIARLEKLADEEWFSSDTEEQLAALKAMRDAGGDGGPRAYILLFDTEGDGRAIVSFGNPDTADNVVTYVPGMNTALGDFDGPDGHLDRARILADQSAEVDGKDTTASIVWFDYDAPEWGEAVSQYSAEEGSEKLHNFQEGLRVTHEGPESTNTVLGYSYGSTMVGVTAREHGLDTDKVIFFGSPGTGVDVATDLKIDGDGDGKPDDHTIYSTEASNDTWITRYGPHGNRPFDPDGDGDFGGKSFTSRPEGHTGYFLPSQMNDPNGAITNAVKILTGKGTMTTPSEANGY</sequence>
<evidence type="ECO:0000313" key="2">
    <source>
        <dbReference type="EMBL" id="TWJ07736.1"/>
    </source>
</evidence>
<dbReference type="RefSeq" id="WP_147143876.1">
    <property type="nucleotide sequence ID" value="NZ_BAABIJ010000006.1"/>
</dbReference>
<dbReference type="OrthoDB" id="3259161at2"/>
<evidence type="ECO:0000313" key="3">
    <source>
        <dbReference type="Proteomes" id="UP000321617"/>
    </source>
</evidence>
<organism evidence="2 3">
    <name type="scientific">Stackebrandtia albiflava</name>
    <dbReference type="NCBI Taxonomy" id="406432"/>
    <lineage>
        <taxon>Bacteria</taxon>
        <taxon>Bacillati</taxon>
        <taxon>Actinomycetota</taxon>
        <taxon>Actinomycetes</taxon>
        <taxon>Glycomycetales</taxon>
        <taxon>Glycomycetaceae</taxon>
        <taxon>Stackebrandtia</taxon>
    </lineage>
</organism>
<dbReference type="AlphaFoldDB" id="A0A562UQ55"/>
<dbReference type="Pfam" id="PF06259">
    <property type="entry name" value="Abhydrolase_8"/>
    <property type="match status" value="1"/>
</dbReference>
<proteinExistence type="predicted"/>
<feature type="domain" description="DUF1023" evidence="1">
    <location>
        <begin position="270"/>
        <end position="422"/>
    </location>
</feature>
<dbReference type="InterPro" id="IPR010427">
    <property type="entry name" value="DUF1023"/>
</dbReference>
<protein>
    <submittedName>
        <fullName evidence="2">Alpha/beta hydrolase family protein</fullName>
    </submittedName>
</protein>
<dbReference type="SUPFAM" id="SSF140453">
    <property type="entry name" value="EsxAB dimer-like"/>
    <property type="match status" value="1"/>
</dbReference>
<name>A0A562UQ55_9ACTN</name>
<gene>
    <name evidence="2" type="ORF">LX16_4897</name>
</gene>
<dbReference type="Proteomes" id="UP000321617">
    <property type="component" value="Unassembled WGS sequence"/>
</dbReference>
<dbReference type="InterPro" id="IPR036689">
    <property type="entry name" value="ESAT-6-like_sf"/>
</dbReference>